<keyword evidence="2" id="KW-1185">Reference proteome</keyword>
<protein>
    <submittedName>
        <fullName evidence="1">Uncharacterized protein</fullName>
    </submittedName>
</protein>
<organism evidence="1 2">
    <name type="scientific">Myotis myotis</name>
    <name type="common">Greater mouse-eared bat</name>
    <name type="synonym">Vespertilio myotis</name>
    <dbReference type="NCBI Taxonomy" id="51298"/>
    <lineage>
        <taxon>Eukaryota</taxon>
        <taxon>Metazoa</taxon>
        <taxon>Chordata</taxon>
        <taxon>Craniata</taxon>
        <taxon>Vertebrata</taxon>
        <taxon>Euteleostomi</taxon>
        <taxon>Mammalia</taxon>
        <taxon>Eutheria</taxon>
        <taxon>Laurasiatheria</taxon>
        <taxon>Chiroptera</taxon>
        <taxon>Yangochiroptera</taxon>
        <taxon>Vespertilionidae</taxon>
        <taxon>Myotis</taxon>
    </lineage>
</organism>
<gene>
    <name evidence="1" type="ORF">mMyoMyo1_012065</name>
</gene>
<reference evidence="1 2" key="1">
    <citation type="journal article" date="2020" name="Nature">
        <title>Six reference-quality genomes reveal evolution of bat adaptations.</title>
        <authorList>
            <person name="Jebb D."/>
            <person name="Huang Z."/>
            <person name="Pippel M."/>
            <person name="Hughes G.M."/>
            <person name="Lavrichenko K."/>
            <person name="Devanna P."/>
            <person name="Winkler S."/>
            <person name="Jermiin L.S."/>
            <person name="Skirmuntt E.C."/>
            <person name="Katzourakis A."/>
            <person name="Burkitt-Gray L."/>
            <person name="Ray D.A."/>
            <person name="Sullivan K.A.M."/>
            <person name="Roscito J.G."/>
            <person name="Kirilenko B.M."/>
            <person name="Davalos L.M."/>
            <person name="Corthals A.P."/>
            <person name="Power M.L."/>
            <person name="Jones G."/>
            <person name="Ransome R.D."/>
            <person name="Dechmann D.K.N."/>
            <person name="Locatelli A.G."/>
            <person name="Puechmaille S.J."/>
            <person name="Fedrigo O."/>
            <person name="Jarvis E.D."/>
            <person name="Hiller M."/>
            <person name="Vernes S.C."/>
            <person name="Myers E.W."/>
            <person name="Teeling E.C."/>
        </authorList>
    </citation>
    <scope>NUCLEOTIDE SEQUENCE [LARGE SCALE GENOMIC DNA]</scope>
    <source>
        <strain evidence="1">MMyoMyo1</strain>
        <tissue evidence="1">Flight muscle</tissue>
    </source>
</reference>
<comment type="caution">
    <text evidence="1">The sequence shown here is derived from an EMBL/GenBank/DDBJ whole genome shotgun (WGS) entry which is preliminary data.</text>
</comment>
<sequence>MGQVGSVPATMGLGGFPVTWLFQDRAMVSINAKLCQLSLGSTWKVVDLKREVQFSPGEKDRERRSRCPEPGSRRQLCTLLRREAQGQTDGTSLLSSSHACLHPTEGPTEYLILPGTIYWWGQGP</sequence>
<accession>A0A7J7WHJ8</accession>
<dbReference type="AlphaFoldDB" id="A0A7J7WHJ8"/>
<evidence type="ECO:0000313" key="2">
    <source>
        <dbReference type="Proteomes" id="UP000527355"/>
    </source>
</evidence>
<dbReference type="EMBL" id="JABWUV010000008">
    <property type="protein sequence ID" value="KAF6336859.1"/>
    <property type="molecule type" value="Genomic_DNA"/>
</dbReference>
<evidence type="ECO:0000313" key="1">
    <source>
        <dbReference type="EMBL" id="KAF6336859.1"/>
    </source>
</evidence>
<name>A0A7J7WHJ8_MYOMY</name>
<proteinExistence type="predicted"/>
<dbReference type="Proteomes" id="UP000527355">
    <property type="component" value="Unassembled WGS sequence"/>
</dbReference>